<dbReference type="AlphaFoldDB" id="A0A0G4F1E5"/>
<dbReference type="EMBL" id="CDMY01000360">
    <property type="protein sequence ID" value="CEM05543.1"/>
    <property type="molecule type" value="Genomic_DNA"/>
</dbReference>
<name>A0A0G4F1E5_VITBC</name>
<evidence type="ECO:0000313" key="1">
    <source>
        <dbReference type="EMBL" id="CEM05543.1"/>
    </source>
</evidence>
<protein>
    <submittedName>
        <fullName evidence="1">Uncharacterized protein</fullName>
    </submittedName>
</protein>
<organism evidence="1 2">
    <name type="scientific">Vitrella brassicaformis (strain CCMP3155)</name>
    <dbReference type="NCBI Taxonomy" id="1169540"/>
    <lineage>
        <taxon>Eukaryota</taxon>
        <taxon>Sar</taxon>
        <taxon>Alveolata</taxon>
        <taxon>Colpodellida</taxon>
        <taxon>Vitrellaceae</taxon>
        <taxon>Vitrella</taxon>
    </lineage>
</organism>
<proteinExistence type="predicted"/>
<reference evidence="1 2" key="1">
    <citation type="submission" date="2014-11" db="EMBL/GenBank/DDBJ databases">
        <authorList>
            <person name="Zhu J."/>
            <person name="Qi W."/>
            <person name="Song R."/>
        </authorList>
    </citation>
    <scope>NUCLEOTIDE SEQUENCE [LARGE SCALE GENOMIC DNA]</scope>
</reference>
<sequence length="433" mass="49424">MGLRKAMTTYFNKRLWMDTLWEIEYWKDGDAAYAEVKRDASLELIDVMVLYGRVKNQPTPAAALQPCLFFFVLWACLHNLWQELGHRLVAKDPSSPEWKQILEAYFDSTLLQFFDRFKTSMNMKINSQYERATDREAFKKAGYELLTIKALSNFAHGKLKHSKKKKWHVGKVAGSMVIDRLLEDLAITEMKSDPKEKREHKLFLSYTAQRPAAILEAYEVMGRFKAVMKVLFSVLEPTEKASQTDPMEMVLASDETTKARQKSIEAISTSVDPRVPVQKLKEALSRFVGHMKASWGGLRDDIYLVEGPTWFGLFKKESAPKAEDMPVFKVKRETPLHKVPDLTKGLTDWTGTLLTLAHILWNTLLTDYATLHPTNTESRGFAIVLNDDAQKEGGFRSISMEEWRKLSPIVVSMGAAIQQTVDKLTTLLHARGL</sequence>
<gene>
    <name evidence="1" type="ORF">Vbra_8713</name>
</gene>
<dbReference type="Proteomes" id="UP000041254">
    <property type="component" value="Unassembled WGS sequence"/>
</dbReference>
<dbReference type="InParanoid" id="A0A0G4F1E5"/>
<keyword evidence="2" id="KW-1185">Reference proteome</keyword>
<accession>A0A0G4F1E5</accession>
<evidence type="ECO:0000313" key="2">
    <source>
        <dbReference type="Proteomes" id="UP000041254"/>
    </source>
</evidence>
<dbReference type="VEuPathDB" id="CryptoDB:Vbra_8713"/>